<dbReference type="Pfam" id="PF05942">
    <property type="entry name" value="PaREP1"/>
    <property type="match status" value="1"/>
</dbReference>
<dbReference type="OrthoDB" id="30877at2157"/>
<accession>A0A6A9QHT4</accession>
<dbReference type="PANTHER" id="PTHR34237:SF1">
    <property type="entry name" value="PAREP8"/>
    <property type="match status" value="1"/>
</dbReference>
<dbReference type="EMBL" id="WFIY01000004">
    <property type="protein sequence ID" value="MUM65875.1"/>
    <property type="molecule type" value="Genomic_DNA"/>
</dbReference>
<name>A0A6A9QHT4_ACIIN</name>
<evidence type="ECO:0000313" key="2">
    <source>
        <dbReference type="Proteomes" id="UP000440125"/>
    </source>
</evidence>
<sequence length="161" mass="18985">MQLPKEIEDLIKKEAKERGIDEEVLLIDKLSKDLDPQTRYKLYKEKAKELLAEAKKYLESKDFIQASEKAWGACASIVKAYAEKKGLEHYRHRQLEEIMSGIISQMNGDKELISEWSTCLRLHSNFYDNFMTEKDLYSSIELVENFVKNMERILEMKDRDL</sequence>
<organism evidence="1 2">
    <name type="scientific">Acidianus infernus</name>
    <dbReference type="NCBI Taxonomy" id="12915"/>
    <lineage>
        <taxon>Archaea</taxon>
        <taxon>Thermoproteota</taxon>
        <taxon>Thermoprotei</taxon>
        <taxon>Sulfolobales</taxon>
        <taxon>Sulfolobaceae</taxon>
        <taxon>Acidianus</taxon>
    </lineage>
</organism>
<dbReference type="PANTHER" id="PTHR34237">
    <property type="entry name" value="PAREP8-RELATED"/>
    <property type="match status" value="1"/>
</dbReference>
<dbReference type="Proteomes" id="UP000440125">
    <property type="component" value="Unassembled WGS sequence"/>
</dbReference>
<evidence type="ECO:0000313" key="1">
    <source>
        <dbReference type="EMBL" id="MUM65875.1"/>
    </source>
</evidence>
<proteinExistence type="predicted"/>
<dbReference type="InterPro" id="IPR010268">
    <property type="entry name" value="PaREP1"/>
</dbReference>
<dbReference type="Gene3D" id="1.20.120.330">
    <property type="entry name" value="Nucleotidyltransferases domain 2"/>
    <property type="match status" value="1"/>
</dbReference>
<comment type="caution">
    <text evidence="1">The sequence shown here is derived from an EMBL/GenBank/DDBJ whole genome shotgun (WGS) entry which is preliminary data.</text>
</comment>
<reference evidence="1 2" key="1">
    <citation type="submission" date="2019-10" db="EMBL/GenBank/DDBJ databases">
        <title>Genome Sequences from Six Type Strain Members of the Archaeal Family Sulfolobaceae: Acidianus ambivalens, Acidianus infernus, Metallosphaera prunae, Stygiolobus azoricus, Sulfolobus metallicus, and Sulfurisphaera ohwakuensis.</title>
        <authorList>
            <person name="Counts J.A."/>
            <person name="Kelly R.M."/>
        </authorList>
    </citation>
    <scope>NUCLEOTIDE SEQUENCE [LARGE SCALE GENOMIC DNA]</scope>
    <source>
        <strain evidence="1 2">DSM 3191</strain>
    </source>
</reference>
<dbReference type="RefSeq" id="WP_155864265.1">
    <property type="nucleotide sequence ID" value="NZ_JBGTCZ010000036.1"/>
</dbReference>
<protein>
    <submittedName>
        <fullName evidence="1">HEPN domain-containing protein</fullName>
    </submittedName>
</protein>
<dbReference type="AlphaFoldDB" id="A0A6A9QHT4"/>
<gene>
    <name evidence="1" type="ORF">D1867_11650</name>
</gene>
<keyword evidence="2" id="KW-1185">Reference proteome</keyword>